<dbReference type="HOGENOM" id="CLU_036902_10_1_9"/>
<evidence type="ECO:0000313" key="2">
    <source>
        <dbReference type="EMBL" id="EEI25494.1"/>
    </source>
</evidence>
<dbReference type="Pfam" id="PF02371">
    <property type="entry name" value="Transposase_20"/>
    <property type="match status" value="1"/>
</dbReference>
<sequence length="146" mass="16551">MAAQAKQLPELKNLMSIPGIGQTTAVLLIGELGDIRRFRNSNCLNAYVGIDLRQYQLGEFVASKHISKRGSTLARKILFRTIANIAAAAHYHPCHTNDFYQRCKEKQSPQPGTKKIAIAAIHRLLRTIYHLVIYNQTYNYQIAKQK</sequence>
<dbReference type="InterPro" id="IPR047650">
    <property type="entry name" value="Transpos_IS110"/>
</dbReference>
<dbReference type="PANTHER" id="PTHR33055">
    <property type="entry name" value="TRANSPOSASE FOR INSERTION SEQUENCE ELEMENT IS1111A"/>
    <property type="match status" value="1"/>
</dbReference>
<dbReference type="GO" id="GO:0004803">
    <property type="term" value="F:transposase activity"/>
    <property type="evidence" value="ECO:0007669"/>
    <property type="project" value="InterPro"/>
</dbReference>
<accession>C0XGL0</accession>
<evidence type="ECO:0000313" key="3">
    <source>
        <dbReference type="Proteomes" id="UP000003752"/>
    </source>
</evidence>
<dbReference type="InterPro" id="IPR003346">
    <property type="entry name" value="Transposase_20"/>
</dbReference>
<keyword evidence="3" id="KW-1185">Reference proteome</keyword>
<dbReference type="EMBL" id="ACGP01000087">
    <property type="protein sequence ID" value="EEI25494.1"/>
    <property type="molecule type" value="Genomic_DNA"/>
</dbReference>
<name>C0XGL0_LENH9</name>
<dbReference type="GO" id="GO:0003677">
    <property type="term" value="F:DNA binding"/>
    <property type="evidence" value="ECO:0007669"/>
    <property type="project" value="InterPro"/>
</dbReference>
<organism evidence="2 3">
    <name type="scientific">Lentilactobacillus hilgardii (strain ATCC 8290 / DSM 20176 / CCUG 30140 / JCM 1155 / KCTC 3500 / NBRC 15886 / NCIMB 8040 / NRRL B-1843 / 9)</name>
    <dbReference type="NCBI Taxonomy" id="1423757"/>
    <lineage>
        <taxon>Bacteria</taxon>
        <taxon>Bacillati</taxon>
        <taxon>Bacillota</taxon>
        <taxon>Bacilli</taxon>
        <taxon>Lactobacillales</taxon>
        <taxon>Lactobacillaceae</taxon>
        <taxon>Lentilactobacillus</taxon>
    </lineage>
</organism>
<feature type="domain" description="Transposase IS116/IS110/IS902 C-terminal" evidence="1">
    <location>
        <begin position="12"/>
        <end position="86"/>
    </location>
</feature>
<gene>
    <name evidence="2" type="ORF">HMPREF0519_0371</name>
</gene>
<dbReference type="PATRIC" id="fig|1423757.3.peg.1943"/>
<comment type="caution">
    <text evidence="2">The sequence shown here is derived from an EMBL/GenBank/DDBJ whole genome shotgun (WGS) entry which is preliminary data.</text>
</comment>
<dbReference type="GO" id="GO:0006313">
    <property type="term" value="P:DNA transposition"/>
    <property type="evidence" value="ECO:0007669"/>
    <property type="project" value="InterPro"/>
</dbReference>
<reference evidence="2 3" key="1">
    <citation type="submission" date="2009-01" db="EMBL/GenBank/DDBJ databases">
        <authorList>
            <person name="Qin X."/>
            <person name="Bachman B."/>
            <person name="Battles P."/>
            <person name="Bell A."/>
            <person name="Bess C."/>
            <person name="Bickham C."/>
            <person name="Chaboub L."/>
            <person name="Chen D."/>
            <person name="Coyle M."/>
            <person name="Deiros D.R."/>
            <person name="Dinh H."/>
            <person name="Forbes L."/>
            <person name="Fowler G."/>
            <person name="Francisco L."/>
            <person name="Fu Q."/>
            <person name="Gubbala S."/>
            <person name="Hale W."/>
            <person name="Han Y."/>
            <person name="Hemphill L."/>
            <person name="Highlander S.K."/>
            <person name="Hirani K."/>
            <person name="Hogues M."/>
            <person name="Jackson L."/>
            <person name="Jakkamsetti A."/>
            <person name="Javaid M."/>
            <person name="Jiang H."/>
            <person name="Korchina V."/>
            <person name="Kovar C."/>
            <person name="Lara F."/>
            <person name="Lee S."/>
            <person name="Mata R."/>
            <person name="Mathew T."/>
            <person name="Moen C."/>
            <person name="Morales K."/>
            <person name="Munidasa M."/>
            <person name="Nazareth L."/>
            <person name="Ngo R."/>
            <person name="Nguyen L."/>
            <person name="Okwuonu G."/>
            <person name="Ongeri F."/>
            <person name="Patil S."/>
            <person name="Petrosino J."/>
            <person name="Pham C."/>
            <person name="Pham P."/>
            <person name="Pu L.-L."/>
            <person name="Puazo M."/>
            <person name="Raj R."/>
            <person name="Reid J."/>
            <person name="Rouhana J."/>
            <person name="Saada N."/>
            <person name="Shang Y."/>
            <person name="Simmons D."/>
            <person name="Thornton R."/>
            <person name="Warren J."/>
            <person name="Weissenberger G."/>
            <person name="Zhang J."/>
            <person name="Zhang L."/>
            <person name="Zhou C."/>
            <person name="Zhu D."/>
            <person name="Muzny D."/>
            <person name="Worley K."/>
            <person name="Gibbs R."/>
        </authorList>
    </citation>
    <scope>NUCLEOTIDE SEQUENCE [LARGE SCALE GENOMIC DNA]</scope>
    <source>
        <strain evidence="3">ATCC 8290 / DSM 20176 / CCUG 30140 / JCM 1155 / KCTC 3500 / NBRC 15886 / NCIMB 8040 / NRRL B-1843 / 9</strain>
    </source>
</reference>
<proteinExistence type="predicted"/>
<dbReference type="Proteomes" id="UP000003752">
    <property type="component" value="Unassembled WGS sequence"/>
</dbReference>
<protein>
    <submittedName>
        <fullName evidence="2">Transposase, IS116/IS110/IS902 family</fullName>
    </submittedName>
</protein>
<evidence type="ECO:0000259" key="1">
    <source>
        <dbReference type="Pfam" id="PF02371"/>
    </source>
</evidence>
<dbReference type="AlphaFoldDB" id="C0XGL0"/>
<dbReference type="PANTHER" id="PTHR33055:SF13">
    <property type="entry name" value="TRANSPOSASE"/>
    <property type="match status" value="1"/>
</dbReference>